<dbReference type="SUPFAM" id="SSF53335">
    <property type="entry name" value="S-adenosyl-L-methionine-dependent methyltransferases"/>
    <property type="match status" value="1"/>
</dbReference>
<dbReference type="InterPro" id="IPR029063">
    <property type="entry name" value="SAM-dependent_MTases_sf"/>
</dbReference>
<dbReference type="PANTHER" id="PTHR10259:SF11">
    <property type="entry name" value="THIOPURINE S-METHYLTRANSFERASE"/>
    <property type="match status" value="1"/>
</dbReference>
<accession>A0A0K6HVI4</accession>
<proteinExistence type="predicted"/>
<dbReference type="EMBL" id="CYHF01000002">
    <property type="protein sequence ID" value="CUA94851.1"/>
    <property type="molecule type" value="Genomic_DNA"/>
</dbReference>
<sequence length="208" mass="23420">MPGPTADFWNERFRTHTTGWDRGVVHPQLVRWLADATLQPCRILVPGCGAGHEVLYLAEAGFEVTALDYAEEAVALLTRRLHEKGLQATVLQADVRRWNAPSPYEAIWEQTCMCALYPDDWAAYAARLHQWLSPQGRLFALFMQTPKPGAEEGWIQGPPYHCDVLAMRALFTSDQWRWPRPPYPRVPHPGGSAELALILEPARPGAQV</sequence>
<dbReference type="OrthoDB" id="7348755at2"/>
<dbReference type="AlphaFoldDB" id="A0A0K6HVI4"/>
<protein>
    <submittedName>
        <fullName evidence="4">Thiopurine S-methyltransferase (TPMT)</fullName>
    </submittedName>
</protein>
<keyword evidence="2 4" id="KW-0808">Transferase</keyword>
<dbReference type="PROSITE" id="PS51585">
    <property type="entry name" value="SAM_MT_TPMT"/>
    <property type="match status" value="1"/>
</dbReference>
<dbReference type="STRING" id="339866.GCA_001418255_00765"/>
<evidence type="ECO:0000256" key="3">
    <source>
        <dbReference type="ARBA" id="ARBA00022691"/>
    </source>
</evidence>
<gene>
    <name evidence="4" type="ORF">Ga0061069_102241</name>
</gene>
<evidence type="ECO:0000313" key="4">
    <source>
        <dbReference type="EMBL" id="CUA94851.1"/>
    </source>
</evidence>
<keyword evidence="5" id="KW-1185">Reference proteome</keyword>
<evidence type="ECO:0000256" key="2">
    <source>
        <dbReference type="ARBA" id="ARBA00022679"/>
    </source>
</evidence>
<dbReference type="Gene3D" id="3.40.50.150">
    <property type="entry name" value="Vaccinia Virus protein VP39"/>
    <property type="match status" value="1"/>
</dbReference>
<dbReference type="Pfam" id="PF05724">
    <property type="entry name" value="TPMT"/>
    <property type="match status" value="1"/>
</dbReference>
<keyword evidence="3" id="KW-0949">S-adenosyl-L-methionine</keyword>
<dbReference type="Proteomes" id="UP000183649">
    <property type="component" value="Unassembled WGS sequence"/>
</dbReference>
<dbReference type="GO" id="GO:0008119">
    <property type="term" value="F:thiopurine S-methyltransferase activity"/>
    <property type="evidence" value="ECO:0007669"/>
    <property type="project" value="TreeGrafter"/>
</dbReference>
<dbReference type="PANTHER" id="PTHR10259">
    <property type="entry name" value="THIOPURINE S-METHYLTRANSFERASE"/>
    <property type="match status" value="1"/>
</dbReference>
<keyword evidence="1 4" id="KW-0489">Methyltransferase</keyword>
<dbReference type="GO" id="GO:0032259">
    <property type="term" value="P:methylation"/>
    <property type="evidence" value="ECO:0007669"/>
    <property type="project" value="UniProtKB-KW"/>
</dbReference>
<evidence type="ECO:0000313" key="5">
    <source>
        <dbReference type="Proteomes" id="UP000183649"/>
    </source>
</evidence>
<name>A0A0K6HVI4_9BURK</name>
<evidence type="ECO:0000256" key="1">
    <source>
        <dbReference type="ARBA" id="ARBA00022603"/>
    </source>
</evidence>
<dbReference type="RefSeq" id="WP_055449695.1">
    <property type="nucleotide sequence ID" value="NZ_CYHF01000002.1"/>
</dbReference>
<dbReference type="InterPro" id="IPR008854">
    <property type="entry name" value="TPMT"/>
</dbReference>
<reference evidence="5" key="1">
    <citation type="submission" date="2015-08" db="EMBL/GenBank/DDBJ databases">
        <authorList>
            <person name="Varghese N."/>
        </authorList>
    </citation>
    <scope>NUCLEOTIDE SEQUENCE [LARGE SCALE GENOMIC DNA]</scope>
    <source>
        <strain evidence="5">DSM 18181</strain>
    </source>
</reference>
<organism evidence="4 5">
    <name type="scientific">Thiomonas bhubaneswarensis</name>
    <dbReference type="NCBI Taxonomy" id="339866"/>
    <lineage>
        <taxon>Bacteria</taxon>
        <taxon>Pseudomonadati</taxon>
        <taxon>Pseudomonadota</taxon>
        <taxon>Betaproteobacteria</taxon>
        <taxon>Burkholderiales</taxon>
        <taxon>Thiomonas</taxon>
    </lineage>
</organism>
<dbReference type="CDD" id="cd02440">
    <property type="entry name" value="AdoMet_MTases"/>
    <property type="match status" value="1"/>
</dbReference>